<evidence type="ECO:0000313" key="10">
    <source>
        <dbReference type="Proteomes" id="UP001293791"/>
    </source>
</evidence>
<dbReference type="SUPFAM" id="SSF47973">
    <property type="entry name" value="Ribosomal protein S7"/>
    <property type="match status" value="1"/>
</dbReference>
<proteinExistence type="inferred from homology"/>
<dbReference type="CDD" id="cd14869">
    <property type="entry name" value="uS7_Bacteria"/>
    <property type="match status" value="1"/>
</dbReference>
<accession>A0ABU5L6G6</accession>
<keyword evidence="4" id="KW-0694">RNA-binding</keyword>
<evidence type="ECO:0000256" key="1">
    <source>
        <dbReference type="ARBA" id="ARBA00007151"/>
    </source>
</evidence>
<dbReference type="Pfam" id="PF00177">
    <property type="entry name" value="Ribosomal_S7"/>
    <property type="match status" value="1"/>
</dbReference>
<keyword evidence="3" id="KW-0699">rRNA-binding</keyword>
<dbReference type="PANTHER" id="PTHR11205">
    <property type="entry name" value="RIBOSOMAL PROTEIN S7"/>
    <property type="match status" value="1"/>
</dbReference>
<evidence type="ECO:0000259" key="8">
    <source>
        <dbReference type="Pfam" id="PF00177"/>
    </source>
</evidence>
<evidence type="ECO:0000256" key="7">
    <source>
        <dbReference type="ARBA" id="ARBA00035524"/>
    </source>
</evidence>
<name>A0ABU5L6G6_9RICK</name>
<dbReference type="EMBL" id="JARGYT010000002">
    <property type="protein sequence ID" value="MDZ5761718.1"/>
    <property type="molecule type" value="Genomic_DNA"/>
</dbReference>
<evidence type="ECO:0000313" key="9">
    <source>
        <dbReference type="EMBL" id="MDZ5761718.1"/>
    </source>
</evidence>
<feature type="domain" description="Small ribosomal subunit protein uS7" evidence="8">
    <location>
        <begin position="2"/>
        <end position="134"/>
    </location>
</feature>
<keyword evidence="5 9" id="KW-0689">Ribosomal protein</keyword>
<dbReference type="Proteomes" id="UP001293791">
    <property type="component" value="Unassembled WGS sequence"/>
</dbReference>
<evidence type="ECO:0000256" key="6">
    <source>
        <dbReference type="ARBA" id="ARBA00023274"/>
    </source>
</evidence>
<gene>
    <name evidence="9" type="ORF">Cyrtocomes_00076</name>
</gene>
<dbReference type="GO" id="GO:0005840">
    <property type="term" value="C:ribosome"/>
    <property type="evidence" value="ECO:0007669"/>
    <property type="project" value="UniProtKB-KW"/>
</dbReference>
<sequence length="136" mass="15062">MSRRRAAERRQVLPDPIYGHPVVAKFINVVTTCGKKSIAEKIVYYAIAQLAEKLKCDAMEIFEKIVENVRPILEVSSKRIGGATYQVPVEVRPERSVTLALKFLVSSAKSRKSEKGMAKRLFGEMLDAYSGKGGGC</sequence>
<dbReference type="InterPro" id="IPR023798">
    <property type="entry name" value="Ribosomal_uS7_dom"/>
</dbReference>
<protein>
    <recommendedName>
        <fullName evidence="7">30S ribosomal protein S7</fullName>
    </recommendedName>
</protein>
<keyword evidence="6" id="KW-0687">Ribonucleoprotein</keyword>
<dbReference type="NCBIfam" id="TIGR01029">
    <property type="entry name" value="rpsG_bact"/>
    <property type="match status" value="1"/>
</dbReference>
<evidence type="ECO:0000256" key="4">
    <source>
        <dbReference type="ARBA" id="ARBA00022884"/>
    </source>
</evidence>
<organism evidence="9 10">
    <name type="scientific">Candidatus Cyrtobacter comes</name>
    <dbReference type="NCBI Taxonomy" id="675776"/>
    <lineage>
        <taxon>Bacteria</taxon>
        <taxon>Pseudomonadati</taxon>
        <taxon>Pseudomonadota</taxon>
        <taxon>Alphaproteobacteria</taxon>
        <taxon>Rickettsiales</taxon>
        <taxon>Candidatus Midichloriaceae</taxon>
        <taxon>Candidatus Cyrtobacter</taxon>
    </lineage>
</organism>
<dbReference type="InterPro" id="IPR005717">
    <property type="entry name" value="Ribosomal_uS7_bac/org-type"/>
</dbReference>
<evidence type="ECO:0000256" key="2">
    <source>
        <dbReference type="ARBA" id="ARBA00022555"/>
    </source>
</evidence>
<keyword evidence="10" id="KW-1185">Reference proteome</keyword>
<evidence type="ECO:0000256" key="5">
    <source>
        <dbReference type="ARBA" id="ARBA00022980"/>
    </source>
</evidence>
<evidence type="ECO:0000256" key="3">
    <source>
        <dbReference type="ARBA" id="ARBA00022730"/>
    </source>
</evidence>
<reference evidence="9 10" key="1">
    <citation type="submission" date="2023-02" db="EMBL/GenBank/DDBJ databases">
        <title>Host association and intracellularity evolved multiple times independently in the Rickettsiales.</title>
        <authorList>
            <person name="Castelli M."/>
            <person name="Nardi T."/>
            <person name="Gammuto L."/>
            <person name="Bellinzona G."/>
            <person name="Sabaneyeva E."/>
            <person name="Potekhin A."/>
            <person name="Serra V."/>
            <person name="Petroni G."/>
            <person name="Sassera D."/>
        </authorList>
    </citation>
    <scope>NUCLEOTIDE SEQUENCE [LARGE SCALE GENOMIC DNA]</scope>
    <source>
        <strain evidence="9 10">BOD18</strain>
    </source>
</reference>
<dbReference type="Gene3D" id="1.10.455.10">
    <property type="entry name" value="Ribosomal protein S7 domain"/>
    <property type="match status" value="1"/>
</dbReference>
<comment type="caution">
    <text evidence="9">The sequence shown here is derived from an EMBL/GenBank/DDBJ whole genome shotgun (WGS) entry which is preliminary data.</text>
</comment>
<keyword evidence="2" id="KW-0820">tRNA-binding</keyword>
<dbReference type="InterPro" id="IPR000235">
    <property type="entry name" value="Ribosomal_uS7"/>
</dbReference>
<dbReference type="PIRSF" id="PIRSF002122">
    <property type="entry name" value="RPS7p_RPS7a_RPS5e_RPS7o"/>
    <property type="match status" value="1"/>
</dbReference>
<dbReference type="InterPro" id="IPR036823">
    <property type="entry name" value="Ribosomal_uS7_dom_sf"/>
</dbReference>
<comment type="similarity">
    <text evidence="1">Belongs to the universal ribosomal protein uS7 family.</text>
</comment>